<dbReference type="EMBL" id="CM042886">
    <property type="protein sequence ID" value="KAI4341152.1"/>
    <property type="molecule type" value="Genomic_DNA"/>
</dbReference>
<organism evidence="1 2">
    <name type="scientific">Melastoma candidum</name>
    <dbReference type="NCBI Taxonomy" id="119954"/>
    <lineage>
        <taxon>Eukaryota</taxon>
        <taxon>Viridiplantae</taxon>
        <taxon>Streptophyta</taxon>
        <taxon>Embryophyta</taxon>
        <taxon>Tracheophyta</taxon>
        <taxon>Spermatophyta</taxon>
        <taxon>Magnoliopsida</taxon>
        <taxon>eudicotyledons</taxon>
        <taxon>Gunneridae</taxon>
        <taxon>Pentapetalae</taxon>
        <taxon>rosids</taxon>
        <taxon>malvids</taxon>
        <taxon>Myrtales</taxon>
        <taxon>Melastomataceae</taxon>
        <taxon>Melastomatoideae</taxon>
        <taxon>Melastomateae</taxon>
        <taxon>Melastoma</taxon>
    </lineage>
</organism>
<proteinExistence type="predicted"/>
<reference evidence="2" key="1">
    <citation type="journal article" date="2023" name="Front. Plant Sci.">
        <title>Chromosomal-level genome assembly of Melastoma candidum provides insights into trichome evolution.</title>
        <authorList>
            <person name="Zhong Y."/>
            <person name="Wu W."/>
            <person name="Sun C."/>
            <person name="Zou P."/>
            <person name="Liu Y."/>
            <person name="Dai S."/>
            <person name="Zhou R."/>
        </authorList>
    </citation>
    <scope>NUCLEOTIDE SEQUENCE [LARGE SCALE GENOMIC DNA]</scope>
</reference>
<evidence type="ECO:0000313" key="1">
    <source>
        <dbReference type="EMBL" id="KAI4341152.1"/>
    </source>
</evidence>
<sequence length="350" mass="39088">MIRIPTLHRQISEKKNRKVISQLRDDKEKERLKAAPGKQEARVPSPSWSSPGSNTTGDFALETFTVNLTSRDGKSEYRHAENVMFGCGHRNRGLFQGAAGLLGLGRGALSFSSQLQSLYSHSFTYCLVDRNSDSSVRSKLNFGEDKDLLSHPNMNFMSFVEGKENPVETFYYIQVKSILVGGVDLKIPEETWKLGSDCSGGTIIDSGTTLSYFAEPAYSIIREAFLGQIKSYPLIKDIEILNQCYNISGIENVELPEFTILFADGAVWDFPAENYFITLIPNELVCLPVLGTPLSALSIIGNYQQQNFHVLYETKRSCSPIERTTSEIFGKGLTGIELWSPVRRCTILLK</sequence>
<comment type="caution">
    <text evidence="1">The sequence shown here is derived from an EMBL/GenBank/DDBJ whole genome shotgun (WGS) entry which is preliminary data.</text>
</comment>
<accession>A0ACB9NXU5</accession>
<evidence type="ECO:0000313" key="2">
    <source>
        <dbReference type="Proteomes" id="UP001057402"/>
    </source>
</evidence>
<protein>
    <submittedName>
        <fullName evidence="1">Uncharacterized protein</fullName>
    </submittedName>
</protein>
<gene>
    <name evidence="1" type="ORF">MLD38_025911</name>
</gene>
<dbReference type="Proteomes" id="UP001057402">
    <property type="component" value="Chromosome 7"/>
</dbReference>
<keyword evidence="2" id="KW-1185">Reference proteome</keyword>
<name>A0ACB9NXU5_9MYRT</name>